<dbReference type="HOGENOM" id="CLU_022444_0_0_1"/>
<feature type="compositionally biased region" description="Low complexity" evidence="1">
    <location>
        <begin position="432"/>
        <end position="442"/>
    </location>
</feature>
<organism evidence="2 3">
    <name type="scientific">Oidiodendron maius (strain Zn)</name>
    <dbReference type="NCBI Taxonomy" id="913774"/>
    <lineage>
        <taxon>Eukaryota</taxon>
        <taxon>Fungi</taxon>
        <taxon>Dikarya</taxon>
        <taxon>Ascomycota</taxon>
        <taxon>Pezizomycotina</taxon>
        <taxon>Leotiomycetes</taxon>
        <taxon>Leotiomycetes incertae sedis</taxon>
        <taxon>Myxotrichaceae</taxon>
        <taxon>Oidiodendron</taxon>
    </lineage>
</organism>
<feature type="region of interest" description="Disordered" evidence="1">
    <location>
        <begin position="134"/>
        <end position="155"/>
    </location>
</feature>
<reference evidence="2 3" key="1">
    <citation type="submission" date="2014-04" db="EMBL/GenBank/DDBJ databases">
        <authorList>
            <consortium name="DOE Joint Genome Institute"/>
            <person name="Kuo A."/>
            <person name="Martino E."/>
            <person name="Perotto S."/>
            <person name="Kohler A."/>
            <person name="Nagy L.G."/>
            <person name="Floudas D."/>
            <person name="Copeland A."/>
            <person name="Barry K.W."/>
            <person name="Cichocki N."/>
            <person name="Veneault-Fourrey C."/>
            <person name="LaButti K."/>
            <person name="Lindquist E.A."/>
            <person name="Lipzen A."/>
            <person name="Lundell T."/>
            <person name="Morin E."/>
            <person name="Murat C."/>
            <person name="Sun H."/>
            <person name="Tunlid A."/>
            <person name="Henrissat B."/>
            <person name="Grigoriev I.V."/>
            <person name="Hibbett D.S."/>
            <person name="Martin F."/>
            <person name="Nordberg H.P."/>
            <person name="Cantor M.N."/>
            <person name="Hua S.X."/>
        </authorList>
    </citation>
    <scope>NUCLEOTIDE SEQUENCE [LARGE SCALE GENOMIC DNA]</scope>
    <source>
        <strain evidence="2 3">Zn</strain>
    </source>
</reference>
<evidence type="ECO:0008006" key="4">
    <source>
        <dbReference type="Google" id="ProtNLM"/>
    </source>
</evidence>
<dbReference type="Proteomes" id="UP000054321">
    <property type="component" value="Unassembled WGS sequence"/>
</dbReference>
<sequence length="573" mass="63336">MEEMNERALRTRKHPLAASEDARNTHPSQAGTKRLFSDRVSRLLDVSDNEDESGHPKLVPDEIHDEKRSRGSDWPLRRPSPRPTDADVQMDSISRNRISSPARGSRFVEGSMNDRASKVPPAEFIGENLREAYARSRGRSQTAQQNSTVESAAEKTEAARSSGIFRFGKTVAATFNPANWKIWKQPQLDETAQQKALRERQEKAEKVYRELKETGMFRDSAHPPTFHVTHDTGNTIMQDASEGKHDDNAKKHDSGIAFDEIIRDGVTSKEEKRRGRIFLDPPNILSDSEGNFSDGYTKHSSLQTARHASTTHLPPPARMPSPRRLRSTSRATSSAASSTGSGHRSLSIPRTHRGSTSNITSTAPTSTTPTQPSESEYSSRTSPVYGPRSVHSRSDMKKQKRTQRKLVKRVSDLEVKLAAARQELLESGGKISSPLSQSQSQSNKIKKPPTKLGGSPQDAPTKMTASAARSSAPNGPLLNRPEDDDEGEQSKTRITRSRFIPGALPTLPSERLLSGYMQSENEIPDSDSESGVFGNGKDGEARGKEDIDVLQIGRAVSTDYGERKGFEWPDYVF</sequence>
<dbReference type="EMBL" id="KN832879">
    <property type="protein sequence ID" value="KIM98951.1"/>
    <property type="molecule type" value="Genomic_DNA"/>
</dbReference>
<feature type="compositionally biased region" description="Basic and acidic residues" evidence="1">
    <location>
        <begin position="537"/>
        <end position="546"/>
    </location>
</feature>
<evidence type="ECO:0000313" key="2">
    <source>
        <dbReference type="EMBL" id="KIM98951.1"/>
    </source>
</evidence>
<feature type="compositionally biased region" description="Basic and acidic residues" evidence="1">
    <location>
        <begin position="52"/>
        <end position="71"/>
    </location>
</feature>
<protein>
    <recommendedName>
        <fullName evidence="4">Nuclear RNA binding protein</fullName>
    </recommendedName>
</protein>
<feature type="region of interest" description="Disordered" evidence="1">
    <location>
        <begin position="1"/>
        <end position="121"/>
    </location>
</feature>
<feature type="region of interest" description="Disordered" evidence="1">
    <location>
        <begin position="425"/>
        <end position="546"/>
    </location>
</feature>
<accession>A0A0C3H9A9</accession>
<reference evidence="3" key="2">
    <citation type="submission" date="2015-01" db="EMBL/GenBank/DDBJ databases">
        <title>Evolutionary Origins and Diversification of the Mycorrhizal Mutualists.</title>
        <authorList>
            <consortium name="DOE Joint Genome Institute"/>
            <consortium name="Mycorrhizal Genomics Consortium"/>
            <person name="Kohler A."/>
            <person name="Kuo A."/>
            <person name="Nagy L.G."/>
            <person name="Floudas D."/>
            <person name="Copeland A."/>
            <person name="Barry K.W."/>
            <person name="Cichocki N."/>
            <person name="Veneault-Fourrey C."/>
            <person name="LaButti K."/>
            <person name="Lindquist E.A."/>
            <person name="Lipzen A."/>
            <person name="Lundell T."/>
            <person name="Morin E."/>
            <person name="Murat C."/>
            <person name="Riley R."/>
            <person name="Ohm R."/>
            <person name="Sun H."/>
            <person name="Tunlid A."/>
            <person name="Henrissat B."/>
            <person name="Grigoriev I.V."/>
            <person name="Hibbett D.S."/>
            <person name="Martin F."/>
        </authorList>
    </citation>
    <scope>NUCLEOTIDE SEQUENCE [LARGE SCALE GENOMIC DNA]</scope>
    <source>
        <strain evidence="3">Zn</strain>
    </source>
</reference>
<name>A0A0C3H9A9_OIDMZ</name>
<dbReference type="AlphaFoldDB" id="A0A0C3H9A9"/>
<feature type="region of interest" description="Disordered" evidence="1">
    <location>
        <begin position="280"/>
        <end position="413"/>
    </location>
</feature>
<feature type="compositionally biased region" description="Polar residues" evidence="1">
    <location>
        <begin position="298"/>
        <end position="312"/>
    </location>
</feature>
<dbReference type="STRING" id="913774.A0A0C3H9A9"/>
<feature type="compositionally biased region" description="Polar residues" evidence="1">
    <location>
        <begin position="463"/>
        <end position="473"/>
    </location>
</feature>
<gene>
    <name evidence="2" type="ORF">OIDMADRAFT_56125</name>
</gene>
<feature type="compositionally biased region" description="Basic residues" evidence="1">
    <location>
        <begin position="398"/>
        <end position="408"/>
    </location>
</feature>
<proteinExistence type="predicted"/>
<keyword evidence="3" id="KW-1185">Reference proteome</keyword>
<evidence type="ECO:0000256" key="1">
    <source>
        <dbReference type="SAM" id="MobiDB-lite"/>
    </source>
</evidence>
<feature type="compositionally biased region" description="Low complexity" evidence="1">
    <location>
        <begin position="355"/>
        <end position="379"/>
    </location>
</feature>
<feature type="compositionally biased region" description="Polar residues" evidence="1">
    <location>
        <begin position="139"/>
        <end position="150"/>
    </location>
</feature>
<feature type="compositionally biased region" description="Low complexity" evidence="1">
    <location>
        <begin position="328"/>
        <end position="345"/>
    </location>
</feature>
<dbReference type="InParanoid" id="A0A0C3H9A9"/>
<evidence type="ECO:0000313" key="3">
    <source>
        <dbReference type="Proteomes" id="UP000054321"/>
    </source>
</evidence>
<dbReference type="OrthoDB" id="5226996at2759"/>